<keyword evidence="7" id="KW-0833">Ubl conjugation pathway</keyword>
<dbReference type="EC" id="2.3.2.27" evidence="3"/>
<dbReference type="EMBL" id="NBSK02000006">
    <property type="protein sequence ID" value="KAJ0198975.1"/>
    <property type="molecule type" value="Genomic_DNA"/>
</dbReference>
<comment type="caution">
    <text evidence="12">The sequence shown here is derived from an EMBL/GenBank/DDBJ whole genome shotgun (WGS) entry which is preliminary data.</text>
</comment>
<evidence type="ECO:0000256" key="9">
    <source>
        <dbReference type="PROSITE-ProRule" id="PRU00175"/>
    </source>
</evidence>
<sequence>MGFEETFTAYLVGDKRKDPKNNMCHFEYKKLKNDLNFCRHHRHIEASIDSHGDENPEDDLNQIPPHEPCHRCEGIFSELTTEATKMADYISLRVRKLVHLHFTPGFRRFLWCLFRYFKDDQEALLRKGWILIQFMIMNAIALRKILKKYDKVHESASGMNFKSKLQAKHLDVMQSPWLIELVAFYMNLKGSNSLTSDELFGQLSYDLNISDEESLLTLTLLGSEKLEYSLTCPICLDIVFQPYSLSCGHIFCKSCACLAAGVLIIQGFKFANQDSKCPVCRESGVYAKSVCMSELGLLLQRRRGICRYKDGFKKRRMEEREKILIQTKEYWELQTSYVMGL</sequence>
<proteinExistence type="predicted"/>
<evidence type="ECO:0000256" key="1">
    <source>
        <dbReference type="ARBA" id="ARBA00000900"/>
    </source>
</evidence>
<keyword evidence="8" id="KW-0862">Zinc</keyword>
<dbReference type="InterPro" id="IPR033326">
    <property type="entry name" value="BAH1"/>
</dbReference>
<dbReference type="InterPro" id="IPR001841">
    <property type="entry name" value="Znf_RING"/>
</dbReference>
<protein>
    <recommendedName>
        <fullName evidence="3">RING-type E3 ubiquitin transferase</fullName>
        <ecNumber evidence="3">2.3.2.27</ecNumber>
    </recommendedName>
</protein>
<accession>A0A9R1V691</accession>
<keyword evidence="6 9" id="KW-0863">Zinc-finger</keyword>
<evidence type="ECO:0000256" key="3">
    <source>
        <dbReference type="ARBA" id="ARBA00012483"/>
    </source>
</evidence>
<evidence type="ECO:0000256" key="7">
    <source>
        <dbReference type="ARBA" id="ARBA00022786"/>
    </source>
</evidence>
<dbReference type="InterPro" id="IPR013083">
    <property type="entry name" value="Znf_RING/FYVE/PHD"/>
</dbReference>
<feature type="domain" description="RING-type" evidence="10">
    <location>
        <begin position="232"/>
        <end position="281"/>
    </location>
</feature>
<dbReference type="InterPro" id="IPR004331">
    <property type="entry name" value="SPX_dom"/>
</dbReference>
<organism evidence="12 13">
    <name type="scientific">Lactuca sativa</name>
    <name type="common">Garden lettuce</name>
    <dbReference type="NCBI Taxonomy" id="4236"/>
    <lineage>
        <taxon>Eukaryota</taxon>
        <taxon>Viridiplantae</taxon>
        <taxon>Streptophyta</taxon>
        <taxon>Embryophyta</taxon>
        <taxon>Tracheophyta</taxon>
        <taxon>Spermatophyta</taxon>
        <taxon>Magnoliopsida</taxon>
        <taxon>eudicotyledons</taxon>
        <taxon>Gunneridae</taxon>
        <taxon>Pentapetalae</taxon>
        <taxon>asterids</taxon>
        <taxon>campanulids</taxon>
        <taxon>Asterales</taxon>
        <taxon>Asteraceae</taxon>
        <taxon>Cichorioideae</taxon>
        <taxon>Cichorieae</taxon>
        <taxon>Lactucinae</taxon>
        <taxon>Lactuca</taxon>
    </lineage>
</organism>
<dbReference type="InterPro" id="IPR017907">
    <property type="entry name" value="Znf_RING_CS"/>
</dbReference>
<evidence type="ECO:0000259" key="10">
    <source>
        <dbReference type="PROSITE" id="PS50089"/>
    </source>
</evidence>
<evidence type="ECO:0000256" key="4">
    <source>
        <dbReference type="ARBA" id="ARBA00022679"/>
    </source>
</evidence>
<dbReference type="InterPro" id="IPR027370">
    <property type="entry name" value="Znf-RING_euk"/>
</dbReference>
<evidence type="ECO:0000256" key="2">
    <source>
        <dbReference type="ARBA" id="ARBA00004906"/>
    </source>
</evidence>
<gene>
    <name evidence="12" type="ORF">LSAT_V11C600311530</name>
</gene>
<dbReference type="GO" id="GO:0008270">
    <property type="term" value="F:zinc ion binding"/>
    <property type="evidence" value="ECO:0007669"/>
    <property type="project" value="UniProtKB-KW"/>
</dbReference>
<dbReference type="PROSITE" id="PS50089">
    <property type="entry name" value="ZF_RING_2"/>
    <property type="match status" value="1"/>
</dbReference>
<dbReference type="PROSITE" id="PS51382">
    <property type="entry name" value="SPX"/>
    <property type="match status" value="1"/>
</dbReference>
<dbReference type="Pfam" id="PF13445">
    <property type="entry name" value="zf-RING_UBOX"/>
    <property type="match status" value="1"/>
</dbReference>
<evidence type="ECO:0000313" key="12">
    <source>
        <dbReference type="EMBL" id="KAJ0198975.1"/>
    </source>
</evidence>
<comment type="pathway">
    <text evidence="2">Protein modification; protein ubiquitination.</text>
</comment>
<dbReference type="Gene3D" id="3.30.40.10">
    <property type="entry name" value="Zinc/RING finger domain, C3HC4 (zinc finger)"/>
    <property type="match status" value="1"/>
</dbReference>
<dbReference type="Proteomes" id="UP000235145">
    <property type="component" value="Unassembled WGS sequence"/>
</dbReference>
<dbReference type="Gramene" id="rna-gnl|WGS:NBSK|LSAT_6X31981_mrna">
    <property type="protein sequence ID" value="cds-PLY69488.1"/>
    <property type="gene ID" value="gene-LSAT_6X31981"/>
</dbReference>
<dbReference type="GO" id="GO:0061630">
    <property type="term" value="F:ubiquitin protein ligase activity"/>
    <property type="evidence" value="ECO:0007669"/>
    <property type="project" value="UniProtKB-EC"/>
</dbReference>
<keyword evidence="4" id="KW-0808">Transferase</keyword>
<name>A0A9R1V691_LACSA</name>
<evidence type="ECO:0000259" key="11">
    <source>
        <dbReference type="PROSITE" id="PS51382"/>
    </source>
</evidence>
<dbReference type="PROSITE" id="PS00518">
    <property type="entry name" value="ZF_RING_1"/>
    <property type="match status" value="1"/>
</dbReference>
<dbReference type="GO" id="GO:0004842">
    <property type="term" value="F:ubiquitin-protein transferase activity"/>
    <property type="evidence" value="ECO:0000318"/>
    <property type="project" value="GO_Central"/>
</dbReference>
<evidence type="ECO:0000256" key="8">
    <source>
        <dbReference type="ARBA" id="ARBA00022833"/>
    </source>
</evidence>
<evidence type="ECO:0000313" key="13">
    <source>
        <dbReference type="Proteomes" id="UP000235145"/>
    </source>
</evidence>
<comment type="catalytic activity">
    <reaction evidence="1">
        <text>S-ubiquitinyl-[E2 ubiquitin-conjugating enzyme]-L-cysteine + [acceptor protein]-L-lysine = [E2 ubiquitin-conjugating enzyme]-L-cysteine + N(6)-ubiquitinyl-[acceptor protein]-L-lysine.</text>
        <dbReference type="EC" id="2.3.2.27"/>
    </reaction>
</comment>
<keyword evidence="5" id="KW-0479">Metal-binding</keyword>
<dbReference type="PANTHER" id="PTHR46764">
    <property type="entry name" value="E3 UBIQUITIN-PROTEIN LIGASE BAH1"/>
    <property type="match status" value="1"/>
</dbReference>
<dbReference type="PANTHER" id="PTHR46764:SF5">
    <property type="entry name" value="RING-TYPE E3 UBIQUITIN TRANSFERASE"/>
    <property type="match status" value="1"/>
</dbReference>
<reference evidence="12 13" key="1">
    <citation type="journal article" date="2017" name="Nat. Commun.">
        <title>Genome assembly with in vitro proximity ligation data and whole-genome triplication in lettuce.</title>
        <authorList>
            <person name="Reyes-Chin-Wo S."/>
            <person name="Wang Z."/>
            <person name="Yang X."/>
            <person name="Kozik A."/>
            <person name="Arikit S."/>
            <person name="Song C."/>
            <person name="Xia L."/>
            <person name="Froenicke L."/>
            <person name="Lavelle D.O."/>
            <person name="Truco M.J."/>
            <person name="Xia R."/>
            <person name="Zhu S."/>
            <person name="Xu C."/>
            <person name="Xu H."/>
            <person name="Xu X."/>
            <person name="Cox K."/>
            <person name="Korf I."/>
            <person name="Meyers B.C."/>
            <person name="Michelmore R.W."/>
        </authorList>
    </citation>
    <scope>NUCLEOTIDE SEQUENCE [LARGE SCALE GENOMIC DNA]</scope>
    <source>
        <strain evidence="13">cv. Salinas</strain>
        <tissue evidence="12">Seedlings</tissue>
    </source>
</reference>
<dbReference type="SUPFAM" id="SSF57850">
    <property type="entry name" value="RING/U-box"/>
    <property type="match status" value="1"/>
</dbReference>
<feature type="domain" description="SPX" evidence="11">
    <location>
        <begin position="1"/>
        <end position="163"/>
    </location>
</feature>
<evidence type="ECO:0000256" key="5">
    <source>
        <dbReference type="ARBA" id="ARBA00022723"/>
    </source>
</evidence>
<dbReference type="SMART" id="SM00184">
    <property type="entry name" value="RING"/>
    <property type="match status" value="1"/>
</dbReference>
<keyword evidence="13" id="KW-1185">Reference proteome</keyword>
<evidence type="ECO:0000256" key="6">
    <source>
        <dbReference type="ARBA" id="ARBA00022771"/>
    </source>
</evidence>
<dbReference type="AlphaFoldDB" id="A0A9R1V691"/>